<accession>A0A542ZNK3</accession>
<sequence>MPGNARHPRAVLTALAAGLALVPVLMVGPTAHAATAVPPTPTDLPTAIEPLATDVTNNSCDGLAKPGTVALGNLLKATYPTSSYGTVRACGADSITRTEHYDGRALDWMVSVRNATQAAEANAVLGWLFATRDGVTFANARRLGVMYVIWNNQIWGTWSQTWEPYSSCASTPQVSMDSTCHRNHIHFSLSWAGAMKRTSYWTKQVAATDYGPCRNADLNWAPPYAGYNGTPCPRLGTVTAPAGATTLTRQLASYSGMYLRGGSTGPAVSAIQQMVGLRADGVLGTGTVTRLKTWQRAHGVAATGVADPITWRAAMISRGVPPVAVPSAPGFDADPATDLLARESDGRLMLVPGDGNGGLGTPTQIGSGWNMFDTITSPGDMDNDGHADLVARTPSGLLYLYRGNGQGGFIGWGTVIGRGWQVFSQVFTGGDFSGDGHPDVLARKPNGDLLLYQGNGRGGVNPGLRIGLGWQVFDTVVAARDVTGDGKADLLARKPSGQLCLYAGSGAGTVRPGTVVASGWDTTTTLLSAGDITGDRRADLLARGTDGTLTVLPGNGNGTFGQGYPLSTSWGAYTATVGVG</sequence>
<dbReference type="Gene3D" id="2.130.10.130">
    <property type="entry name" value="Integrin alpha, N-terminal"/>
    <property type="match status" value="1"/>
</dbReference>
<dbReference type="SUPFAM" id="SSF47090">
    <property type="entry name" value="PGBD-like"/>
    <property type="match status" value="1"/>
</dbReference>
<evidence type="ECO:0000259" key="3">
    <source>
        <dbReference type="Pfam" id="PF01471"/>
    </source>
</evidence>
<keyword evidence="6" id="KW-1185">Reference proteome</keyword>
<dbReference type="AlphaFoldDB" id="A0A542ZNK3"/>
<dbReference type="InterPro" id="IPR058593">
    <property type="entry name" value="ARB_07466-like_C"/>
</dbReference>
<dbReference type="Pfam" id="PF13517">
    <property type="entry name" value="FG-GAP_3"/>
    <property type="match status" value="2"/>
</dbReference>
<dbReference type="Pfam" id="PF01471">
    <property type="entry name" value="PG_binding_1"/>
    <property type="match status" value="1"/>
</dbReference>
<dbReference type="InterPro" id="IPR013517">
    <property type="entry name" value="FG-GAP"/>
</dbReference>
<evidence type="ECO:0000256" key="1">
    <source>
        <dbReference type="ARBA" id="ARBA00022729"/>
    </source>
</evidence>
<feature type="domain" description="ARB-07466-like C-terminal" evidence="4">
    <location>
        <begin position="63"/>
        <end position="172"/>
    </location>
</feature>
<gene>
    <name evidence="5" type="ORF">FB474_3279</name>
</gene>
<dbReference type="Gene3D" id="1.10.101.10">
    <property type="entry name" value="PGBD-like superfamily/PGBD"/>
    <property type="match status" value="1"/>
</dbReference>
<feature type="chain" id="PRO_5022106363" evidence="2">
    <location>
        <begin position="34"/>
        <end position="580"/>
    </location>
</feature>
<dbReference type="InterPro" id="IPR002477">
    <property type="entry name" value="Peptidoglycan-bd-like"/>
</dbReference>
<feature type="signal peptide" evidence="2">
    <location>
        <begin position="1"/>
        <end position="33"/>
    </location>
</feature>
<dbReference type="SUPFAM" id="SSF69318">
    <property type="entry name" value="Integrin alpha N-terminal domain"/>
    <property type="match status" value="1"/>
</dbReference>
<comment type="caution">
    <text evidence="5">The sequence shown here is derived from an EMBL/GenBank/DDBJ whole genome shotgun (WGS) entry which is preliminary data.</text>
</comment>
<dbReference type="PANTHER" id="PTHR44103">
    <property type="entry name" value="PROPROTEIN CONVERTASE P"/>
    <property type="match status" value="1"/>
</dbReference>
<evidence type="ECO:0000256" key="2">
    <source>
        <dbReference type="SAM" id="SignalP"/>
    </source>
</evidence>
<evidence type="ECO:0000259" key="4">
    <source>
        <dbReference type="Pfam" id="PF26571"/>
    </source>
</evidence>
<reference evidence="5 6" key="1">
    <citation type="submission" date="2019-06" db="EMBL/GenBank/DDBJ databases">
        <title>Sequencing the genomes of 1000 actinobacteria strains.</title>
        <authorList>
            <person name="Klenk H.-P."/>
        </authorList>
    </citation>
    <scope>NUCLEOTIDE SEQUENCE [LARGE SCALE GENOMIC DNA]</scope>
    <source>
        <strain evidence="5 6">DSM 18082</strain>
    </source>
</reference>
<feature type="domain" description="Peptidoglycan binding-like" evidence="3">
    <location>
        <begin position="278"/>
        <end position="313"/>
    </location>
</feature>
<organism evidence="5 6">
    <name type="scientific">Oryzihumus leptocrescens</name>
    <dbReference type="NCBI Taxonomy" id="297536"/>
    <lineage>
        <taxon>Bacteria</taxon>
        <taxon>Bacillati</taxon>
        <taxon>Actinomycetota</taxon>
        <taxon>Actinomycetes</taxon>
        <taxon>Micrococcales</taxon>
        <taxon>Intrasporangiaceae</taxon>
        <taxon>Oryzihumus</taxon>
    </lineage>
</organism>
<dbReference type="InterPro" id="IPR036365">
    <property type="entry name" value="PGBD-like_sf"/>
</dbReference>
<dbReference type="EMBL" id="VFOQ01000001">
    <property type="protein sequence ID" value="TQL61859.1"/>
    <property type="molecule type" value="Genomic_DNA"/>
</dbReference>
<protein>
    <submittedName>
        <fullName evidence="5">VCBS repeat protein</fullName>
    </submittedName>
</protein>
<dbReference type="Proteomes" id="UP000319514">
    <property type="component" value="Unassembled WGS sequence"/>
</dbReference>
<evidence type="ECO:0000313" key="5">
    <source>
        <dbReference type="EMBL" id="TQL61859.1"/>
    </source>
</evidence>
<dbReference type="Gene3D" id="2.20.25.650">
    <property type="entry name" value="Tachylectin-2-like"/>
    <property type="match status" value="1"/>
</dbReference>
<dbReference type="InterPro" id="IPR028994">
    <property type="entry name" value="Integrin_alpha_N"/>
</dbReference>
<dbReference type="InterPro" id="IPR036366">
    <property type="entry name" value="PGBDSf"/>
</dbReference>
<keyword evidence="1 2" id="KW-0732">Signal</keyword>
<evidence type="ECO:0000313" key="6">
    <source>
        <dbReference type="Proteomes" id="UP000319514"/>
    </source>
</evidence>
<name>A0A542ZNK3_9MICO</name>
<dbReference type="PANTHER" id="PTHR44103:SF1">
    <property type="entry name" value="PROPROTEIN CONVERTASE P"/>
    <property type="match status" value="1"/>
</dbReference>
<proteinExistence type="predicted"/>
<dbReference type="Pfam" id="PF26571">
    <property type="entry name" value="VldE"/>
    <property type="match status" value="1"/>
</dbReference>
<dbReference type="OrthoDB" id="5181100at2"/>